<name>A0A5J4WYR1_9EUKA</name>
<gene>
    <name evidence="2" type="ORF">EZS28_004990</name>
</gene>
<evidence type="ECO:0000256" key="1">
    <source>
        <dbReference type="SAM" id="Phobius"/>
    </source>
</evidence>
<sequence length="175" mass="19808">MALRRQDWKYLQIVTLKSLRAFFVAVQAIIQELEQCLYAMISNKNNQSYQLGKDAYLQFSCYPKNWKHKNTEQKIKNLFKGSISDGSEGSIYYEVQIDDKNKISGNITLPKERDDKKLSGGAVAGIVIGLIFLIGSVVAIGIVVMIAVRRKNLLQINNSGQESQLLIAHKHEQYT</sequence>
<keyword evidence="1" id="KW-0472">Membrane</keyword>
<reference evidence="2 3" key="1">
    <citation type="submission" date="2019-03" db="EMBL/GenBank/DDBJ databases">
        <title>Single cell metagenomics reveals metabolic interactions within the superorganism composed of flagellate Streblomastix strix and complex community of Bacteroidetes bacteria on its surface.</title>
        <authorList>
            <person name="Treitli S.C."/>
            <person name="Kolisko M."/>
            <person name="Husnik F."/>
            <person name="Keeling P."/>
            <person name="Hampl V."/>
        </authorList>
    </citation>
    <scope>NUCLEOTIDE SEQUENCE [LARGE SCALE GENOMIC DNA]</scope>
    <source>
        <strain evidence="2">ST1C</strain>
    </source>
</reference>
<accession>A0A5J4WYR1</accession>
<dbReference type="EMBL" id="SNRW01000742">
    <property type="protein sequence ID" value="KAA6399485.1"/>
    <property type="molecule type" value="Genomic_DNA"/>
</dbReference>
<dbReference type="AlphaFoldDB" id="A0A5J4WYR1"/>
<keyword evidence="1" id="KW-1133">Transmembrane helix</keyword>
<dbReference type="Proteomes" id="UP000324800">
    <property type="component" value="Unassembled WGS sequence"/>
</dbReference>
<organism evidence="2 3">
    <name type="scientific">Streblomastix strix</name>
    <dbReference type="NCBI Taxonomy" id="222440"/>
    <lineage>
        <taxon>Eukaryota</taxon>
        <taxon>Metamonada</taxon>
        <taxon>Preaxostyla</taxon>
        <taxon>Oxymonadida</taxon>
        <taxon>Streblomastigidae</taxon>
        <taxon>Streblomastix</taxon>
    </lineage>
</organism>
<proteinExistence type="predicted"/>
<keyword evidence="1" id="KW-0812">Transmembrane</keyword>
<evidence type="ECO:0000313" key="2">
    <source>
        <dbReference type="EMBL" id="KAA6399485.1"/>
    </source>
</evidence>
<evidence type="ECO:0000313" key="3">
    <source>
        <dbReference type="Proteomes" id="UP000324800"/>
    </source>
</evidence>
<comment type="caution">
    <text evidence="2">The sequence shown here is derived from an EMBL/GenBank/DDBJ whole genome shotgun (WGS) entry which is preliminary data.</text>
</comment>
<feature type="transmembrane region" description="Helical" evidence="1">
    <location>
        <begin position="122"/>
        <end position="148"/>
    </location>
</feature>
<protein>
    <submittedName>
        <fullName evidence="2">Uncharacterized protein</fullName>
    </submittedName>
</protein>